<evidence type="ECO:0000313" key="2">
    <source>
        <dbReference type="Proteomes" id="UP000276282"/>
    </source>
</evidence>
<accession>A0A495NWU0</accession>
<proteinExistence type="predicted"/>
<comment type="caution">
    <text evidence="1">The sequence shown here is derived from an EMBL/GenBank/DDBJ whole genome shotgun (WGS) entry which is preliminary data.</text>
</comment>
<keyword evidence="2" id="KW-1185">Reference proteome</keyword>
<evidence type="ECO:0000313" key="1">
    <source>
        <dbReference type="EMBL" id="RKS42533.1"/>
    </source>
</evidence>
<sequence length="79" mass="9812">MRNIHRMSNKEEILIISDTNERDGMGLEVWKNDKLILEIFTDDCKKTRTITFYENEIPFEDMERYMIRYKKDLWEFENK</sequence>
<organism evidence="1 2">
    <name type="scientific">Gillisia mitskevichiae</name>
    <dbReference type="NCBI Taxonomy" id="270921"/>
    <lineage>
        <taxon>Bacteria</taxon>
        <taxon>Pseudomonadati</taxon>
        <taxon>Bacteroidota</taxon>
        <taxon>Flavobacteriia</taxon>
        <taxon>Flavobacteriales</taxon>
        <taxon>Flavobacteriaceae</taxon>
        <taxon>Gillisia</taxon>
    </lineage>
</organism>
<dbReference type="AlphaFoldDB" id="A0A495NWU0"/>
<protein>
    <submittedName>
        <fullName evidence="1">Uncharacterized protein</fullName>
    </submittedName>
</protein>
<dbReference type="Proteomes" id="UP000276282">
    <property type="component" value="Unassembled WGS sequence"/>
</dbReference>
<name>A0A495NWU0_9FLAO</name>
<dbReference type="EMBL" id="RBLG01000009">
    <property type="protein sequence ID" value="RKS42533.1"/>
    <property type="molecule type" value="Genomic_DNA"/>
</dbReference>
<reference evidence="1 2" key="1">
    <citation type="submission" date="2018-10" db="EMBL/GenBank/DDBJ databases">
        <title>Genomic Encyclopedia of Archaeal and Bacterial Type Strains, Phase II (KMG-II): from individual species to whole genera.</title>
        <authorList>
            <person name="Goeker M."/>
        </authorList>
    </citation>
    <scope>NUCLEOTIDE SEQUENCE [LARGE SCALE GENOMIC DNA]</scope>
    <source>
        <strain evidence="1 2">DSM 19839</strain>
    </source>
</reference>
<gene>
    <name evidence="1" type="ORF">BC962_3258</name>
</gene>